<reference evidence="1 2" key="1">
    <citation type="journal article" date="2020" name="Cell">
        <title>Large-Scale Comparative Analyses of Tick Genomes Elucidate Their Genetic Diversity and Vector Capacities.</title>
        <authorList>
            <consortium name="Tick Genome and Microbiome Consortium (TIGMIC)"/>
            <person name="Jia N."/>
            <person name="Wang J."/>
            <person name="Shi W."/>
            <person name="Du L."/>
            <person name="Sun Y."/>
            <person name="Zhan W."/>
            <person name="Jiang J.F."/>
            <person name="Wang Q."/>
            <person name="Zhang B."/>
            <person name="Ji P."/>
            <person name="Bell-Sakyi L."/>
            <person name="Cui X.M."/>
            <person name="Yuan T.T."/>
            <person name="Jiang B.G."/>
            <person name="Yang W.F."/>
            <person name="Lam T.T."/>
            <person name="Chang Q.C."/>
            <person name="Ding S.J."/>
            <person name="Wang X.J."/>
            <person name="Zhu J.G."/>
            <person name="Ruan X.D."/>
            <person name="Zhao L."/>
            <person name="Wei J.T."/>
            <person name="Ye R.Z."/>
            <person name="Que T.C."/>
            <person name="Du C.H."/>
            <person name="Zhou Y.H."/>
            <person name="Cheng J.X."/>
            <person name="Dai P.F."/>
            <person name="Guo W.B."/>
            <person name="Han X.H."/>
            <person name="Huang E.J."/>
            <person name="Li L.F."/>
            <person name="Wei W."/>
            <person name="Gao Y.C."/>
            <person name="Liu J.Z."/>
            <person name="Shao H.Z."/>
            <person name="Wang X."/>
            <person name="Wang C.C."/>
            <person name="Yang T.C."/>
            <person name="Huo Q.B."/>
            <person name="Li W."/>
            <person name="Chen H.Y."/>
            <person name="Chen S.E."/>
            <person name="Zhou L.G."/>
            <person name="Ni X.B."/>
            <person name="Tian J.H."/>
            <person name="Sheng Y."/>
            <person name="Liu T."/>
            <person name="Pan Y.S."/>
            <person name="Xia L.Y."/>
            <person name="Li J."/>
            <person name="Zhao F."/>
            <person name="Cao W.C."/>
        </authorList>
    </citation>
    <scope>NUCLEOTIDE SEQUENCE [LARGE SCALE GENOMIC DNA]</scope>
    <source>
        <strain evidence="1">Iper-2018</strain>
    </source>
</reference>
<keyword evidence="2" id="KW-1185">Reference proteome</keyword>
<organism evidence="1 2">
    <name type="scientific">Ixodes persulcatus</name>
    <name type="common">Taiga tick</name>
    <dbReference type="NCBI Taxonomy" id="34615"/>
    <lineage>
        <taxon>Eukaryota</taxon>
        <taxon>Metazoa</taxon>
        <taxon>Ecdysozoa</taxon>
        <taxon>Arthropoda</taxon>
        <taxon>Chelicerata</taxon>
        <taxon>Arachnida</taxon>
        <taxon>Acari</taxon>
        <taxon>Parasitiformes</taxon>
        <taxon>Ixodida</taxon>
        <taxon>Ixodoidea</taxon>
        <taxon>Ixodidae</taxon>
        <taxon>Ixodinae</taxon>
        <taxon>Ixodes</taxon>
    </lineage>
</organism>
<evidence type="ECO:0000313" key="2">
    <source>
        <dbReference type="Proteomes" id="UP000805193"/>
    </source>
</evidence>
<dbReference type="Proteomes" id="UP000805193">
    <property type="component" value="Unassembled WGS sequence"/>
</dbReference>
<dbReference type="EMBL" id="JABSTQ010009685">
    <property type="protein sequence ID" value="KAG0426806.1"/>
    <property type="molecule type" value="Genomic_DNA"/>
</dbReference>
<comment type="caution">
    <text evidence="1">The sequence shown here is derived from an EMBL/GenBank/DDBJ whole genome shotgun (WGS) entry which is preliminary data.</text>
</comment>
<gene>
    <name evidence="1" type="ORF">HPB47_026104</name>
</gene>
<sequence>MENAGIQNTDSFTVHLNEKSNTIAITTRNPRLTSKLLNIGAVEKAEKKYEMKPYMATSSNQVRGVIYLHGENLNETAESLMEGLDCRTNNIVTARIIERSGKTVLITFENERIPKHVRFLCEVFNVMEYRPRPVVCYSCHHIGHKSDVCPTAQKDAATVATFMETLKAANCCRNVSTAGARTLQLATIAPKDRYR</sequence>
<name>A0AC60Q1H6_IXOPE</name>
<proteinExistence type="predicted"/>
<protein>
    <submittedName>
        <fullName evidence="1">Uncharacterized protein</fullName>
    </submittedName>
</protein>
<accession>A0AC60Q1H6</accession>
<evidence type="ECO:0000313" key="1">
    <source>
        <dbReference type="EMBL" id="KAG0426806.1"/>
    </source>
</evidence>